<protein>
    <submittedName>
        <fullName evidence="3">PilZ domain-containing protein</fullName>
    </submittedName>
</protein>
<sequence>MNAIDTRSVKRDSLFLTAELTLADAGQSIRVKVRNLSDGGMMAEADLYVERGMRLAVDLRNVGRVTGSVAWTQDNRFGIVFDNEIDSKKVREAPAPAGDSTPRYTRPSSIAPPSATQASPRSIRKI</sequence>
<evidence type="ECO:0000259" key="2">
    <source>
        <dbReference type="Pfam" id="PF07238"/>
    </source>
</evidence>
<dbReference type="RefSeq" id="WP_222824456.1">
    <property type="nucleotide sequence ID" value="NZ_JAHWXP010000002.1"/>
</dbReference>
<dbReference type="InterPro" id="IPR009875">
    <property type="entry name" value="PilZ_domain"/>
</dbReference>
<keyword evidence="4" id="KW-1185">Reference proteome</keyword>
<gene>
    <name evidence="3" type="ORF">KYN89_07210</name>
</gene>
<evidence type="ECO:0000256" key="1">
    <source>
        <dbReference type="SAM" id="MobiDB-lite"/>
    </source>
</evidence>
<dbReference type="Proteomes" id="UP000759298">
    <property type="component" value="Unassembled WGS sequence"/>
</dbReference>
<proteinExistence type="predicted"/>
<dbReference type="SUPFAM" id="SSF141371">
    <property type="entry name" value="PilZ domain-like"/>
    <property type="match status" value="1"/>
</dbReference>
<reference evidence="3 4" key="1">
    <citation type="submission" date="2021-07" db="EMBL/GenBank/DDBJ databases">
        <title>Alteriqipengyuania abyssalis NZ-12B nov, sp.nov isolated from deep sea sponge in pacific ocean.</title>
        <authorList>
            <person name="Tareen S."/>
            <person name="Wink J."/>
        </authorList>
    </citation>
    <scope>NUCLEOTIDE SEQUENCE [LARGE SCALE GENOMIC DNA]</scope>
    <source>
        <strain evidence="3 4">NZ-12B</strain>
    </source>
</reference>
<organism evidence="3 4">
    <name type="scientific">Alteriqipengyuania abyssalis</name>
    <dbReference type="NCBI Taxonomy" id="2860200"/>
    <lineage>
        <taxon>Bacteria</taxon>
        <taxon>Pseudomonadati</taxon>
        <taxon>Pseudomonadota</taxon>
        <taxon>Alphaproteobacteria</taxon>
        <taxon>Sphingomonadales</taxon>
        <taxon>Erythrobacteraceae</taxon>
        <taxon>Alteriqipengyuania</taxon>
    </lineage>
</organism>
<feature type="region of interest" description="Disordered" evidence="1">
    <location>
        <begin position="88"/>
        <end position="126"/>
    </location>
</feature>
<evidence type="ECO:0000313" key="4">
    <source>
        <dbReference type="Proteomes" id="UP000759298"/>
    </source>
</evidence>
<comment type="caution">
    <text evidence="3">The sequence shown here is derived from an EMBL/GenBank/DDBJ whole genome shotgun (WGS) entry which is preliminary data.</text>
</comment>
<name>A0ABS7PEE2_9SPHN</name>
<dbReference type="EMBL" id="JAHWXP010000002">
    <property type="protein sequence ID" value="MBY8336833.1"/>
    <property type="molecule type" value="Genomic_DNA"/>
</dbReference>
<feature type="domain" description="PilZ" evidence="2">
    <location>
        <begin position="10"/>
        <end position="88"/>
    </location>
</feature>
<dbReference type="Pfam" id="PF07238">
    <property type="entry name" value="PilZ"/>
    <property type="match status" value="1"/>
</dbReference>
<evidence type="ECO:0000313" key="3">
    <source>
        <dbReference type="EMBL" id="MBY8336833.1"/>
    </source>
</evidence>
<accession>A0ABS7PEE2</accession>